<sequence>MGGNSIKGTALAVMAAVLWGVSGTFGQFLFQERGVDVVWLLSIRMLGAGSCLLLLAKFRERTSILGIWKNRKDAVTLATFTVAGMLAVQYTYFAAVQETNAATATVLQYAGPIFIAGYLAIINRRLPVAREFLALVLAVVGVFLLVTHGDIQRLAISEWGLFLGLASAVALAIYTLQPVKLLSRYPAALIIGWAMIGGGLICGIIKAPWHAAGRWDWPAYLSTVFIVIFGTLIPFYAYVTAVKLIGGQKASLLASTEPLAATILGVLWLHTPFTVIDWIGSICIVSTVFLLSRRKASDADRPTAQRQRTRDHASTRN</sequence>
<evidence type="ECO:0000256" key="1">
    <source>
        <dbReference type="ARBA" id="ARBA00004141"/>
    </source>
</evidence>
<comment type="subcellular location">
    <subcellularLocation>
        <location evidence="1">Membrane</location>
        <topology evidence="1">Multi-pass membrane protein</topology>
    </subcellularLocation>
</comment>
<dbReference type="PANTHER" id="PTHR32322:SF2">
    <property type="entry name" value="EAMA DOMAIN-CONTAINING PROTEIN"/>
    <property type="match status" value="1"/>
</dbReference>
<feature type="domain" description="EamA" evidence="7">
    <location>
        <begin position="7"/>
        <end position="146"/>
    </location>
</feature>
<evidence type="ECO:0000313" key="9">
    <source>
        <dbReference type="Proteomes" id="UP001162741"/>
    </source>
</evidence>
<feature type="transmembrane region" description="Helical" evidence="6">
    <location>
        <begin position="275"/>
        <end position="292"/>
    </location>
</feature>
<keyword evidence="4 6" id="KW-1133">Transmembrane helix</keyword>
<feature type="transmembrane region" description="Helical" evidence="6">
    <location>
        <begin position="75"/>
        <end position="95"/>
    </location>
</feature>
<organism evidence="8 9">
    <name type="scientific">Chitinophaga horti</name>
    <dbReference type="NCBI Taxonomy" id="2920382"/>
    <lineage>
        <taxon>Bacteria</taxon>
        <taxon>Pseudomonadati</taxon>
        <taxon>Bacteroidota</taxon>
        <taxon>Chitinophagia</taxon>
        <taxon>Chitinophagales</taxon>
        <taxon>Chitinophagaceae</taxon>
        <taxon>Chitinophaga</taxon>
    </lineage>
</organism>
<evidence type="ECO:0000256" key="6">
    <source>
        <dbReference type="SAM" id="Phobius"/>
    </source>
</evidence>
<feature type="transmembrane region" description="Helical" evidence="6">
    <location>
        <begin position="128"/>
        <end position="147"/>
    </location>
</feature>
<keyword evidence="5 6" id="KW-0472">Membrane</keyword>
<proteinExistence type="inferred from homology"/>
<dbReference type="InterPro" id="IPR000620">
    <property type="entry name" value="EamA_dom"/>
</dbReference>
<evidence type="ECO:0000256" key="5">
    <source>
        <dbReference type="ARBA" id="ARBA00023136"/>
    </source>
</evidence>
<feature type="transmembrane region" description="Helical" evidence="6">
    <location>
        <begin position="36"/>
        <end position="55"/>
    </location>
</feature>
<gene>
    <name evidence="8" type="ORF">MKQ68_11275</name>
</gene>
<feature type="transmembrane region" description="Helical" evidence="6">
    <location>
        <begin position="188"/>
        <end position="207"/>
    </location>
</feature>
<dbReference type="PANTHER" id="PTHR32322">
    <property type="entry name" value="INNER MEMBRANE TRANSPORTER"/>
    <property type="match status" value="1"/>
</dbReference>
<feature type="transmembrane region" description="Helical" evidence="6">
    <location>
        <begin position="159"/>
        <end position="176"/>
    </location>
</feature>
<accession>A0ABY6J7S0</accession>
<evidence type="ECO:0000256" key="2">
    <source>
        <dbReference type="ARBA" id="ARBA00007362"/>
    </source>
</evidence>
<feature type="transmembrane region" description="Helical" evidence="6">
    <location>
        <begin position="101"/>
        <end position="121"/>
    </location>
</feature>
<evidence type="ECO:0000256" key="3">
    <source>
        <dbReference type="ARBA" id="ARBA00022692"/>
    </source>
</evidence>
<dbReference type="SUPFAM" id="SSF103481">
    <property type="entry name" value="Multidrug resistance efflux transporter EmrE"/>
    <property type="match status" value="2"/>
</dbReference>
<comment type="similarity">
    <text evidence="2">Belongs to the EamA transporter family.</text>
</comment>
<reference evidence="8" key="1">
    <citation type="submission" date="2022-10" db="EMBL/GenBank/DDBJ databases">
        <title>Chitinophaga sp. nov., isolated from soil.</title>
        <authorList>
            <person name="Jeon C.O."/>
        </authorList>
    </citation>
    <scope>NUCLEOTIDE SEQUENCE</scope>
    <source>
        <strain evidence="8">R8</strain>
    </source>
</reference>
<dbReference type="InterPro" id="IPR037185">
    <property type="entry name" value="EmrE-like"/>
</dbReference>
<evidence type="ECO:0000259" key="7">
    <source>
        <dbReference type="Pfam" id="PF00892"/>
    </source>
</evidence>
<keyword evidence="9" id="KW-1185">Reference proteome</keyword>
<dbReference type="InterPro" id="IPR050638">
    <property type="entry name" value="AA-Vitamin_Transporters"/>
</dbReference>
<dbReference type="Pfam" id="PF00892">
    <property type="entry name" value="EamA"/>
    <property type="match status" value="2"/>
</dbReference>
<dbReference type="Proteomes" id="UP001162741">
    <property type="component" value="Chromosome"/>
</dbReference>
<evidence type="ECO:0000313" key="8">
    <source>
        <dbReference type="EMBL" id="UYQ95683.1"/>
    </source>
</evidence>
<feature type="transmembrane region" description="Helical" evidence="6">
    <location>
        <begin position="219"/>
        <end position="239"/>
    </location>
</feature>
<feature type="domain" description="EamA" evidence="7">
    <location>
        <begin position="159"/>
        <end position="292"/>
    </location>
</feature>
<dbReference type="RefSeq" id="WP_244843180.1">
    <property type="nucleotide sequence ID" value="NZ_CP107006.1"/>
</dbReference>
<dbReference type="EMBL" id="CP107006">
    <property type="protein sequence ID" value="UYQ95683.1"/>
    <property type="molecule type" value="Genomic_DNA"/>
</dbReference>
<keyword evidence="3 6" id="KW-0812">Transmembrane</keyword>
<protein>
    <submittedName>
        <fullName evidence="8">EamA family transporter</fullName>
    </submittedName>
</protein>
<evidence type="ECO:0000256" key="4">
    <source>
        <dbReference type="ARBA" id="ARBA00022989"/>
    </source>
</evidence>
<name>A0ABY6J7S0_9BACT</name>